<dbReference type="GO" id="GO:0016020">
    <property type="term" value="C:membrane"/>
    <property type="evidence" value="ECO:0007669"/>
    <property type="project" value="UniProtKB-SubCell"/>
</dbReference>
<keyword evidence="10" id="KW-1185">Reference proteome</keyword>
<evidence type="ECO:0000259" key="8">
    <source>
        <dbReference type="Pfam" id="PF20684"/>
    </source>
</evidence>
<dbReference type="HOGENOM" id="CLU_043969_0_0_1"/>
<feature type="transmembrane region" description="Helical" evidence="7">
    <location>
        <begin position="6"/>
        <end position="30"/>
    </location>
</feature>
<sequence>MYYRPGYVVVMVGAVLTTLSTIIVGLRYYCRYFLMGSLSASDHLMFTALVMAWATFVVNYYQDLTSSNTRPSYLKDPVKRLEIEPAVRGVLITWWVYRWIYVISLGFVKLSILFFYYSIAANRTFRHLVYVMIGFVSMYTFSATIAAIFQCQKPSSAWSTTNYFAQFDPTIKREPAKCWDPVPLWVFSSAANLLSDIILLMLPLPTLLSLRIPLGKRLALIGIFSVGVMAIAASSVRMWVMYLWAESPYNSARYGTDLLLWGQVETNSGIISASVPFLRLLFRNKEKREEQQQQGVTPQKVYVTPPTDPPKAPSVEPYSPENPPDIEMWPLQDEKAMDMEDSVRFITIHERSTVARESNWGPFVTIPESLSSDGKDSPQLGRAQHPYHGV</sequence>
<reference evidence="9 10" key="2">
    <citation type="journal article" date="2013" name="PLoS Genet.">
        <title>Comparative genome structure, secondary metabolite, and effector coding capacity across Cochliobolus pathogens.</title>
        <authorList>
            <person name="Condon B.J."/>
            <person name="Leng Y."/>
            <person name="Wu D."/>
            <person name="Bushley K.E."/>
            <person name="Ohm R.A."/>
            <person name="Otillar R."/>
            <person name="Martin J."/>
            <person name="Schackwitz W."/>
            <person name="Grimwood J."/>
            <person name="MohdZainudin N."/>
            <person name="Xue C."/>
            <person name="Wang R."/>
            <person name="Manning V.A."/>
            <person name="Dhillon B."/>
            <person name="Tu Z.J."/>
            <person name="Steffenson B.J."/>
            <person name="Salamov A."/>
            <person name="Sun H."/>
            <person name="Lowry S."/>
            <person name="LaButti K."/>
            <person name="Han J."/>
            <person name="Copeland A."/>
            <person name="Lindquist E."/>
            <person name="Barry K."/>
            <person name="Schmutz J."/>
            <person name="Baker S.E."/>
            <person name="Ciuffetti L.M."/>
            <person name="Grigoriev I.V."/>
            <person name="Zhong S."/>
            <person name="Turgeon B.G."/>
        </authorList>
    </citation>
    <scope>NUCLEOTIDE SEQUENCE [LARGE SCALE GENOMIC DNA]</scope>
    <source>
        <strain evidence="10">28A</strain>
    </source>
</reference>
<evidence type="ECO:0000256" key="4">
    <source>
        <dbReference type="ARBA" id="ARBA00023136"/>
    </source>
</evidence>
<dbReference type="EMBL" id="KB908814">
    <property type="protein sequence ID" value="EOA83973.1"/>
    <property type="molecule type" value="Genomic_DNA"/>
</dbReference>
<dbReference type="InterPro" id="IPR049326">
    <property type="entry name" value="Rhodopsin_dom_fungi"/>
</dbReference>
<comment type="subcellular location">
    <subcellularLocation>
        <location evidence="1">Membrane</location>
        <topology evidence="1">Multi-pass membrane protein</topology>
    </subcellularLocation>
</comment>
<dbReference type="InterPro" id="IPR052337">
    <property type="entry name" value="SAT4-like"/>
</dbReference>
<dbReference type="Pfam" id="PF20684">
    <property type="entry name" value="Fung_rhodopsin"/>
    <property type="match status" value="1"/>
</dbReference>
<protein>
    <recommendedName>
        <fullName evidence="8">Rhodopsin domain-containing protein</fullName>
    </recommendedName>
</protein>
<dbReference type="OrthoDB" id="3934549at2759"/>
<keyword evidence="2 7" id="KW-0812">Transmembrane</keyword>
<evidence type="ECO:0000256" key="2">
    <source>
        <dbReference type="ARBA" id="ARBA00022692"/>
    </source>
</evidence>
<dbReference type="AlphaFoldDB" id="R0JS90"/>
<evidence type="ECO:0000256" key="5">
    <source>
        <dbReference type="ARBA" id="ARBA00038359"/>
    </source>
</evidence>
<proteinExistence type="inferred from homology"/>
<feature type="transmembrane region" description="Helical" evidence="7">
    <location>
        <begin position="260"/>
        <end position="282"/>
    </location>
</feature>
<feature type="transmembrane region" description="Helical" evidence="7">
    <location>
        <begin position="42"/>
        <end position="61"/>
    </location>
</feature>
<organism evidence="9 10">
    <name type="scientific">Exserohilum turcicum (strain 28A)</name>
    <name type="common">Northern leaf blight fungus</name>
    <name type="synonym">Setosphaeria turcica</name>
    <dbReference type="NCBI Taxonomy" id="671987"/>
    <lineage>
        <taxon>Eukaryota</taxon>
        <taxon>Fungi</taxon>
        <taxon>Dikarya</taxon>
        <taxon>Ascomycota</taxon>
        <taxon>Pezizomycotina</taxon>
        <taxon>Dothideomycetes</taxon>
        <taxon>Pleosporomycetidae</taxon>
        <taxon>Pleosporales</taxon>
        <taxon>Pleosporineae</taxon>
        <taxon>Pleosporaceae</taxon>
        <taxon>Exserohilum</taxon>
    </lineage>
</organism>
<keyword evidence="4 7" id="KW-0472">Membrane</keyword>
<evidence type="ECO:0000256" key="7">
    <source>
        <dbReference type="SAM" id="Phobius"/>
    </source>
</evidence>
<gene>
    <name evidence="9" type="ORF">SETTUDRAFT_155298</name>
</gene>
<accession>R0JS90</accession>
<feature type="region of interest" description="Disordered" evidence="6">
    <location>
        <begin position="288"/>
        <end position="328"/>
    </location>
</feature>
<evidence type="ECO:0000256" key="3">
    <source>
        <dbReference type="ARBA" id="ARBA00022989"/>
    </source>
</evidence>
<name>R0JS90_EXST2</name>
<feature type="transmembrane region" description="Helical" evidence="7">
    <location>
        <begin position="99"/>
        <end position="117"/>
    </location>
</feature>
<dbReference type="STRING" id="671987.R0JS90"/>
<comment type="similarity">
    <text evidence="5">Belongs to the SAT4 family.</text>
</comment>
<evidence type="ECO:0000313" key="9">
    <source>
        <dbReference type="EMBL" id="EOA83973.1"/>
    </source>
</evidence>
<feature type="region of interest" description="Disordered" evidence="6">
    <location>
        <begin position="367"/>
        <end position="390"/>
    </location>
</feature>
<evidence type="ECO:0000256" key="6">
    <source>
        <dbReference type="SAM" id="MobiDB-lite"/>
    </source>
</evidence>
<keyword evidence="3 7" id="KW-1133">Transmembrane helix</keyword>
<feature type="transmembrane region" description="Helical" evidence="7">
    <location>
        <begin position="129"/>
        <end position="149"/>
    </location>
</feature>
<feature type="domain" description="Rhodopsin" evidence="8">
    <location>
        <begin position="26"/>
        <end position="283"/>
    </location>
</feature>
<dbReference type="eggNOG" id="ENOG502SHPH">
    <property type="taxonomic scope" value="Eukaryota"/>
</dbReference>
<dbReference type="GeneID" id="19397502"/>
<dbReference type="RefSeq" id="XP_008028410.1">
    <property type="nucleotide sequence ID" value="XM_008030219.1"/>
</dbReference>
<dbReference type="Proteomes" id="UP000016935">
    <property type="component" value="Unassembled WGS sequence"/>
</dbReference>
<dbReference type="PANTHER" id="PTHR33048:SF157">
    <property type="entry name" value="INTEGRAL MEMBRANE PROTEIN"/>
    <property type="match status" value="1"/>
</dbReference>
<feature type="transmembrane region" description="Helical" evidence="7">
    <location>
        <begin position="218"/>
        <end position="240"/>
    </location>
</feature>
<evidence type="ECO:0000256" key="1">
    <source>
        <dbReference type="ARBA" id="ARBA00004141"/>
    </source>
</evidence>
<evidence type="ECO:0000313" key="10">
    <source>
        <dbReference type="Proteomes" id="UP000016935"/>
    </source>
</evidence>
<reference evidence="9 10" key="1">
    <citation type="journal article" date="2012" name="PLoS Pathog.">
        <title>Diverse lifestyles and strategies of plant pathogenesis encoded in the genomes of eighteen Dothideomycetes fungi.</title>
        <authorList>
            <person name="Ohm R.A."/>
            <person name="Feau N."/>
            <person name="Henrissat B."/>
            <person name="Schoch C.L."/>
            <person name="Horwitz B.A."/>
            <person name="Barry K.W."/>
            <person name="Condon B.J."/>
            <person name="Copeland A.C."/>
            <person name="Dhillon B."/>
            <person name="Glaser F."/>
            <person name="Hesse C.N."/>
            <person name="Kosti I."/>
            <person name="LaButti K."/>
            <person name="Lindquist E.A."/>
            <person name="Lucas S."/>
            <person name="Salamov A.A."/>
            <person name="Bradshaw R.E."/>
            <person name="Ciuffetti L."/>
            <person name="Hamelin R.C."/>
            <person name="Kema G.H.J."/>
            <person name="Lawrence C."/>
            <person name="Scott J.A."/>
            <person name="Spatafora J.W."/>
            <person name="Turgeon B.G."/>
            <person name="de Wit P.J.G.M."/>
            <person name="Zhong S."/>
            <person name="Goodwin S.B."/>
            <person name="Grigoriev I.V."/>
        </authorList>
    </citation>
    <scope>NUCLEOTIDE SEQUENCE [LARGE SCALE GENOMIC DNA]</scope>
    <source>
        <strain evidence="10">28A</strain>
    </source>
</reference>
<dbReference type="PANTHER" id="PTHR33048">
    <property type="entry name" value="PTH11-LIKE INTEGRAL MEMBRANE PROTEIN (AFU_ORTHOLOGUE AFUA_5G11245)"/>
    <property type="match status" value="1"/>
</dbReference>